<evidence type="ECO:0000313" key="1">
    <source>
        <dbReference type="EMBL" id="KAK3674561.1"/>
    </source>
</evidence>
<dbReference type="AlphaFoldDB" id="A0AAE1C184"/>
<evidence type="ECO:0008006" key="3">
    <source>
        <dbReference type="Google" id="ProtNLM"/>
    </source>
</evidence>
<keyword evidence="2" id="KW-1185">Reference proteome</keyword>
<reference evidence="1" key="1">
    <citation type="submission" date="2023-07" db="EMBL/GenBank/DDBJ databases">
        <title>Black Yeasts Isolated from many extreme environments.</title>
        <authorList>
            <person name="Coleine C."/>
            <person name="Stajich J.E."/>
            <person name="Selbmann L."/>
        </authorList>
    </citation>
    <scope>NUCLEOTIDE SEQUENCE</scope>
    <source>
        <strain evidence="1">CCFEE 5485</strain>
    </source>
</reference>
<dbReference type="CDD" id="cd11605">
    <property type="entry name" value="RWD_DRWD_ELF-like"/>
    <property type="match status" value="1"/>
</dbReference>
<dbReference type="InterPro" id="IPR017359">
    <property type="entry name" value="Phi-like"/>
</dbReference>
<dbReference type="PANTHER" id="PTHR15955:SF8">
    <property type="entry name" value="RWD DOMAIN-CONTAINING PROTEIN 2B-RELATED"/>
    <property type="match status" value="1"/>
</dbReference>
<proteinExistence type="predicted"/>
<dbReference type="EMBL" id="JAUTXT010000019">
    <property type="protein sequence ID" value="KAK3674561.1"/>
    <property type="molecule type" value="Genomic_DNA"/>
</dbReference>
<gene>
    <name evidence="1" type="ORF">LTR78_005647</name>
</gene>
<sequence length="232" mass="25855">MNDQDDRLSAEVALLESMYPEQLHFDPRAQEVSYKSASGSLQVRLPAGYLHDSPPDILAAGAGRRDLRSDLKKRITDLAIGEEVLDSIIAIFDELCEEVERQAASNTSAQAHKYETTQAPEPKATVVIWLHHLLNTNKRKQALSPPSSAVSGLSKPGYPGVLVYSGPSSGVHEHVNELKQLNWAAFQVRFETDEEWIFEHGTGVKEVEAMKDLVVDVGEARREEFMEAMRMK</sequence>
<organism evidence="1 2">
    <name type="scientific">Recurvomyces mirabilis</name>
    <dbReference type="NCBI Taxonomy" id="574656"/>
    <lineage>
        <taxon>Eukaryota</taxon>
        <taxon>Fungi</taxon>
        <taxon>Dikarya</taxon>
        <taxon>Ascomycota</taxon>
        <taxon>Pezizomycotina</taxon>
        <taxon>Dothideomycetes</taxon>
        <taxon>Dothideomycetidae</taxon>
        <taxon>Mycosphaerellales</taxon>
        <taxon>Teratosphaeriaceae</taxon>
        <taxon>Recurvomyces</taxon>
    </lineage>
</organism>
<dbReference type="PANTHER" id="PTHR15955">
    <property type="entry name" value="RWD DOMAIN CONTAINING PROTEIN 2"/>
    <property type="match status" value="1"/>
</dbReference>
<name>A0AAE1C184_9PEZI</name>
<dbReference type="Proteomes" id="UP001274830">
    <property type="component" value="Unassembled WGS sequence"/>
</dbReference>
<protein>
    <recommendedName>
        <fullName evidence="3">RWD domain-containing protein</fullName>
    </recommendedName>
</protein>
<comment type="caution">
    <text evidence="1">The sequence shown here is derived from an EMBL/GenBank/DDBJ whole genome shotgun (WGS) entry which is preliminary data.</text>
</comment>
<accession>A0AAE1C184</accession>
<dbReference type="InterPro" id="IPR059181">
    <property type="entry name" value="RWDD2A-B_C"/>
</dbReference>
<evidence type="ECO:0000313" key="2">
    <source>
        <dbReference type="Proteomes" id="UP001274830"/>
    </source>
</evidence>
<dbReference type="CDD" id="cd24163">
    <property type="entry name" value="RWDD2_C"/>
    <property type="match status" value="1"/>
</dbReference>